<comment type="subcellular location">
    <subcellularLocation>
        <location evidence="1">Mitochondrion membrane</location>
    </subcellularLocation>
</comment>
<feature type="transmembrane region" description="Helical" evidence="6">
    <location>
        <begin position="87"/>
        <end position="105"/>
    </location>
</feature>
<accession>A0A438EFM0</accession>
<gene>
    <name evidence="8" type="primary">ATL48_0</name>
    <name evidence="8" type="ORF">CK203_067243</name>
</gene>
<evidence type="ECO:0000256" key="3">
    <source>
        <dbReference type="ARBA" id="ARBA00022989"/>
    </source>
</evidence>
<reference evidence="8 9" key="1">
    <citation type="journal article" date="2018" name="PLoS Genet.">
        <title>Population sequencing reveals clonal diversity and ancestral inbreeding in the grapevine cultivar Chardonnay.</title>
        <authorList>
            <person name="Roach M.J."/>
            <person name="Johnson D.L."/>
            <person name="Bohlmann J."/>
            <person name="van Vuuren H.J."/>
            <person name="Jones S.J."/>
            <person name="Pretorius I.S."/>
            <person name="Schmidt S.A."/>
            <person name="Borneman A.R."/>
        </authorList>
    </citation>
    <scope>NUCLEOTIDE SEQUENCE [LARGE SCALE GENOMIC DNA]</scope>
    <source>
        <strain evidence="9">cv. Chardonnay</strain>
        <tissue evidence="8">Leaf</tissue>
    </source>
</reference>
<dbReference type="Pfam" id="PF04588">
    <property type="entry name" value="HIG_1_N"/>
    <property type="match status" value="1"/>
</dbReference>
<evidence type="ECO:0000313" key="9">
    <source>
        <dbReference type="Proteomes" id="UP000288805"/>
    </source>
</evidence>
<organism evidence="8 9">
    <name type="scientific">Vitis vinifera</name>
    <name type="common">Grape</name>
    <dbReference type="NCBI Taxonomy" id="29760"/>
    <lineage>
        <taxon>Eukaryota</taxon>
        <taxon>Viridiplantae</taxon>
        <taxon>Streptophyta</taxon>
        <taxon>Embryophyta</taxon>
        <taxon>Tracheophyta</taxon>
        <taxon>Spermatophyta</taxon>
        <taxon>Magnoliopsida</taxon>
        <taxon>eudicotyledons</taxon>
        <taxon>Gunneridae</taxon>
        <taxon>Pentapetalae</taxon>
        <taxon>rosids</taxon>
        <taxon>Vitales</taxon>
        <taxon>Vitaceae</taxon>
        <taxon>Viteae</taxon>
        <taxon>Vitis</taxon>
    </lineage>
</organism>
<evidence type="ECO:0000313" key="8">
    <source>
        <dbReference type="EMBL" id="RVW46503.1"/>
    </source>
</evidence>
<proteinExistence type="predicted"/>
<feature type="transmembrane region" description="Helical" evidence="6">
    <location>
        <begin position="111"/>
        <end position="128"/>
    </location>
</feature>
<comment type="caution">
    <text evidence="8">The sequence shown here is derived from an EMBL/GenBank/DDBJ whole genome shotgun (WGS) entry which is preliminary data.</text>
</comment>
<keyword evidence="3 6" id="KW-1133">Transmembrane helix</keyword>
<evidence type="ECO:0000256" key="6">
    <source>
        <dbReference type="SAM" id="Phobius"/>
    </source>
</evidence>
<dbReference type="Gene3D" id="6.10.140.1320">
    <property type="match status" value="1"/>
</dbReference>
<dbReference type="PROSITE" id="PS51503">
    <property type="entry name" value="HIG1"/>
    <property type="match status" value="1"/>
</dbReference>
<name>A0A438EFM0_VITVI</name>
<feature type="transmembrane region" description="Helical" evidence="6">
    <location>
        <begin position="140"/>
        <end position="161"/>
    </location>
</feature>
<dbReference type="PANTHER" id="PTHR12297:SF3">
    <property type="entry name" value="HIG1 DOMAIN FAMILY MEMBER 1A"/>
    <property type="match status" value="1"/>
</dbReference>
<evidence type="ECO:0000259" key="7">
    <source>
        <dbReference type="PROSITE" id="PS51503"/>
    </source>
</evidence>
<keyword evidence="4" id="KW-0496">Mitochondrion</keyword>
<keyword evidence="2 6" id="KW-0812">Transmembrane</keyword>
<evidence type="ECO:0000256" key="5">
    <source>
        <dbReference type="ARBA" id="ARBA00023136"/>
    </source>
</evidence>
<dbReference type="GO" id="GO:0031966">
    <property type="term" value="C:mitochondrial membrane"/>
    <property type="evidence" value="ECO:0007669"/>
    <property type="project" value="UniProtKB-SubCell"/>
</dbReference>
<dbReference type="InterPro" id="IPR007667">
    <property type="entry name" value="Hypoxia_induced_domain"/>
</dbReference>
<evidence type="ECO:0000256" key="1">
    <source>
        <dbReference type="ARBA" id="ARBA00004325"/>
    </source>
</evidence>
<dbReference type="PANTHER" id="PTHR12297">
    <property type="entry name" value="HYPOXIA-INDUCBILE GENE 1 HIG1 -RELATED"/>
    <property type="match status" value="1"/>
</dbReference>
<dbReference type="Proteomes" id="UP000288805">
    <property type="component" value="Unassembled WGS sequence"/>
</dbReference>
<sequence>MEKIGTADSEMDQLFEQKKRVKNPLVPIGFLHSFNHLCGIVPNENFRGNRFGARFELDLPEFLFMEFFELRGLIHTLWVSILNDMDLGVLGAEVVLVAIMIGIAVSAKLVGIWALLTAGVLTAGLISFKKGNSHLGQKLMRARVVVQGATVALMLSTAYYYGEK</sequence>
<evidence type="ECO:0000256" key="2">
    <source>
        <dbReference type="ARBA" id="ARBA00022692"/>
    </source>
</evidence>
<protein>
    <submittedName>
        <fullName evidence="8">RING-H2 finger protein ATL48</fullName>
    </submittedName>
</protein>
<keyword evidence="5 6" id="KW-0472">Membrane</keyword>
<feature type="domain" description="HIG1" evidence="7">
    <location>
        <begin position="77"/>
        <end position="164"/>
    </location>
</feature>
<dbReference type="AlphaFoldDB" id="A0A438EFM0"/>
<evidence type="ECO:0000256" key="4">
    <source>
        <dbReference type="ARBA" id="ARBA00023128"/>
    </source>
</evidence>
<dbReference type="InterPro" id="IPR050355">
    <property type="entry name" value="RCF1"/>
</dbReference>
<dbReference type="EMBL" id="QGNW01001302">
    <property type="protein sequence ID" value="RVW46503.1"/>
    <property type="molecule type" value="Genomic_DNA"/>
</dbReference>